<organism evidence="2">
    <name type="scientific">Arion vulgaris</name>
    <dbReference type="NCBI Taxonomy" id="1028688"/>
    <lineage>
        <taxon>Eukaryota</taxon>
        <taxon>Metazoa</taxon>
        <taxon>Spiralia</taxon>
        <taxon>Lophotrochozoa</taxon>
        <taxon>Mollusca</taxon>
        <taxon>Gastropoda</taxon>
        <taxon>Heterobranchia</taxon>
        <taxon>Euthyneura</taxon>
        <taxon>Panpulmonata</taxon>
        <taxon>Eupulmonata</taxon>
        <taxon>Stylommatophora</taxon>
        <taxon>Helicina</taxon>
        <taxon>Arionoidea</taxon>
        <taxon>Arionidae</taxon>
        <taxon>Arion</taxon>
    </lineage>
</organism>
<accession>A0A0B6ZDH4</accession>
<feature type="region of interest" description="Disordered" evidence="1">
    <location>
        <begin position="103"/>
        <end position="123"/>
    </location>
</feature>
<proteinExistence type="predicted"/>
<gene>
    <name evidence="2" type="primary">ORF56257</name>
</gene>
<feature type="compositionally biased region" description="Basic and acidic residues" evidence="1">
    <location>
        <begin position="1"/>
        <end position="24"/>
    </location>
</feature>
<name>A0A0B6ZDH4_9EUPU</name>
<dbReference type="AlphaFoldDB" id="A0A0B6ZDH4"/>
<evidence type="ECO:0000256" key="1">
    <source>
        <dbReference type="SAM" id="MobiDB-lite"/>
    </source>
</evidence>
<reference evidence="2" key="1">
    <citation type="submission" date="2014-12" db="EMBL/GenBank/DDBJ databases">
        <title>Insight into the proteome of Arion vulgaris.</title>
        <authorList>
            <person name="Aradska J."/>
            <person name="Bulat T."/>
            <person name="Smidak R."/>
            <person name="Sarate P."/>
            <person name="Gangsoo J."/>
            <person name="Sialana F."/>
            <person name="Bilban M."/>
            <person name="Lubec G."/>
        </authorList>
    </citation>
    <scope>NUCLEOTIDE SEQUENCE</scope>
    <source>
        <tissue evidence="2">Skin</tissue>
    </source>
</reference>
<feature type="non-terminal residue" evidence="2">
    <location>
        <position position="123"/>
    </location>
</feature>
<dbReference type="EMBL" id="HACG01018920">
    <property type="protein sequence ID" value="CEK65785.1"/>
    <property type="molecule type" value="Transcribed_RNA"/>
</dbReference>
<evidence type="ECO:0000313" key="2">
    <source>
        <dbReference type="EMBL" id="CEK65785.1"/>
    </source>
</evidence>
<sequence>EQRRRTDVSPRSLKESSTGSDRRLKCLSNIAHSQRKSEMFQSSVNGSAKMSLTNINQDKENKNFSCAEKSERVQSPSSSVNKPAIVSSVLPVSQIQQYPCTQDKLSSTVDGQLSPVTVDGQLS</sequence>
<feature type="region of interest" description="Disordered" evidence="1">
    <location>
        <begin position="1"/>
        <end position="25"/>
    </location>
</feature>
<protein>
    <submittedName>
        <fullName evidence="2">Uncharacterized protein</fullName>
    </submittedName>
</protein>
<feature type="non-terminal residue" evidence="2">
    <location>
        <position position="1"/>
    </location>
</feature>